<dbReference type="Gene3D" id="3.30.465.10">
    <property type="match status" value="1"/>
</dbReference>
<dbReference type="PROSITE" id="PS51387">
    <property type="entry name" value="FAD_PCMH"/>
    <property type="match status" value="1"/>
</dbReference>
<feature type="domain" description="FAD-binding PCMH-type" evidence="10">
    <location>
        <begin position="1"/>
        <end position="159"/>
    </location>
</feature>
<feature type="non-terminal residue" evidence="11">
    <location>
        <position position="1"/>
    </location>
</feature>
<gene>
    <name evidence="11" type="primary">D2hgdh_0</name>
    <name evidence="11" type="ORF">PIACAY_R08303</name>
</gene>
<evidence type="ECO:0000256" key="2">
    <source>
        <dbReference type="ARBA" id="ARBA00008000"/>
    </source>
</evidence>
<dbReference type="SUPFAM" id="SSF55103">
    <property type="entry name" value="FAD-linked oxidases, C-terminal domain"/>
    <property type="match status" value="1"/>
</dbReference>
<dbReference type="GO" id="GO:0071949">
    <property type="term" value="F:FAD binding"/>
    <property type="evidence" value="ECO:0007669"/>
    <property type="project" value="InterPro"/>
</dbReference>
<dbReference type="AlphaFoldDB" id="A0A850X677"/>
<evidence type="ECO:0000256" key="7">
    <source>
        <dbReference type="ARBA" id="ARBA00039639"/>
    </source>
</evidence>
<organism evidence="11 12">
    <name type="scientific">Piaya cayana</name>
    <name type="common">Common squirrel cuckoo</name>
    <dbReference type="NCBI Taxonomy" id="33601"/>
    <lineage>
        <taxon>Eukaryota</taxon>
        <taxon>Metazoa</taxon>
        <taxon>Chordata</taxon>
        <taxon>Craniata</taxon>
        <taxon>Vertebrata</taxon>
        <taxon>Euteleostomi</taxon>
        <taxon>Archelosauria</taxon>
        <taxon>Archosauria</taxon>
        <taxon>Dinosauria</taxon>
        <taxon>Saurischia</taxon>
        <taxon>Theropoda</taxon>
        <taxon>Coelurosauria</taxon>
        <taxon>Aves</taxon>
        <taxon>Neognathae</taxon>
        <taxon>Neoaves</taxon>
        <taxon>Otidimorphae</taxon>
        <taxon>Cuculiformes</taxon>
        <taxon>Coccyzidae</taxon>
        <taxon>Piaya</taxon>
    </lineage>
</organism>
<evidence type="ECO:0000256" key="8">
    <source>
        <dbReference type="ARBA" id="ARBA00045410"/>
    </source>
</evidence>
<dbReference type="GO" id="GO:0051990">
    <property type="term" value="F:(R)-2-hydroxyglutarate dehydrogenase activity"/>
    <property type="evidence" value="ECO:0007669"/>
    <property type="project" value="UniProtKB-EC"/>
</dbReference>
<dbReference type="InterPro" id="IPR016164">
    <property type="entry name" value="FAD-linked_Oxase-like_C"/>
</dbReference>
<dbReference type="EC" id="1.1.99.39" evidence="6"/>
<comment type="cofactor">
    <cofactor evidence="1">
        <name>FAD</name>
        <dbReference type="ChEBI" id="CHEBI:57692"/>
    </cofactor>
</comment>
<dbReference type="Gene3D" id="3.30.70.2740">
    <property type="match status" value="1"/>
</dbReference>
<dbReference type="InterPro" id="IPR016166">
    <property type="entry name" value="FAD-bd_PCMH"/>
</dbReference>
<keyword evidence="5" id="KW-0560">Oxidoreductase</keyword>
<dbReference type="Gene3D" id="3.30.70.2190">
    <property type="match status" value="1"/>
</dbReference>
<keyword evidence="4" id="KW-0274">FAD</keyword>
<evidence type="ECO:0000256" key="9">
    <source>
        <dbReference type="ARBA" id="ARBA00049267"/>
    </source>
</evidence>
<reference evidence="11" key="1">
    <citation type="submission" date="2019-09" db="EMBL/GenBank/DDBJ databases">
        <title>Bird 10,000 Genomes (B10K) Project - Family phase.</title>
        <authorList>
            <person name="Zhang G."/>
        </authorList>
    </citation>
    <scope>NUCLEOTIDE SEQUENCE</scope>
    <source>
        <strain evidence="11">B10K-DU-008-47</strain>
        <tissue evidence="11">Mixed tissue sample</tissue>
    </source>
</reference>
<name>A0A850X677_PIACA</name>
<keyword evidence="3" id="KW-0285">Flavoprotein</keyword>
<evidence type="ECO:0000256" key="5">
    <source>
        <dbReference type="ARBA" id="ARBA00023002"/>
    </source>
</evidence>
<protein>
    <recommendedName>
        <fullName evidence="7">D-2-hydroxyglutarate dehydrogenase, mitochondrial</fullName>
        <ecNumber evidence="6">1.1.99.39</ecNumber>
    </recommendedName>
</protein>
<accession>A0A850X677</accession>
<dbReference type="InterPro" id="IPR004113">
    <property type="entry name" value="FAD-bd_oxidored_4_C"/>
</dbReference>
<dbReference type="Proteomes" id="UP000653271">
    <property type="component" value="Unassembled WGS sequence"/>
</dbReference>
<evidence type="ECO:0000256" key="4">
    <source>
        <dbReference type="ARBA" id="ARBA00022827"/>
    </source>
</evidence>
<dbReference type="InterPro" id="IPR016169">
    <property type="entry name" value="FAD-bd_PCMH_sub2"/>
</dbReference>
<dbReference type="GO" id="GO:0005739">
    <property type="term" value="C:mitochondrion"/>
    <property type="evidence" value="ECO:0007669"/>
    <property type="project" value="TreeGrafter"/>
</dbReference>
<comment type="caution">
    <text evidence="11">The sequence shown here is derived from an EMBL/GenBank/DDBJ whole genome shotgun (WGS) entry which is preliminary data.</text>
</comment>
<dbReference type="SUPFAM" id="SSF56176">
    <property type="entry name" value="FAD-binding/transporter-associated domain-like"/>
    <property type="match status" value="1"/>
</dbReference>
<dbReference type="FunFam" id="3.30.465.10:FF:000001">
    <property type="entry name" value="D-2-hydroxyglutarate dehydrogenase, mitochondrial"/>
    <property type="match status" value="1"/>
</dbReference>
<comment type="catalytic activity">
    <reaction evidence="9">
        <text>(R)-malate + A = oxaloacetate + AH2</text>
        <dbReference type="Rhea" id="RHEA:67460"/>
        <dbReference type="ChEBI" id="CHEBI:13193"/>
        <dbReference type="ChEBI" id="CHEBI:15588"/>
        <dbReference type="ChEBI" id="CHEBI:16452"/>
        <dbReference type="ChEBI" id="CHEBI:17499"/>
    </reaction>
    <physiologicalReaction direction="left-to-right" evidence="9">
        <dbReference type="Rhea" id="RHEA:67461"/>
    </physiologicalReaction>
</comment>
<dbReference type="EMBL" id="WAAB01008755">
    <property type="protein sequence ID" value="NWH73669.1"/>
    <property type="molecule type" value="Genomic_DNA"/>
</dbReference>
<evidence type="ECO:0000256" key="6">
    <source>
        <dbReference type="ARBA" id="ARBA00039003"/>
    </source>
</evidence>
<dbReference type="InterPro" id="IPR036318">
    <property type="entry name" value="FAD-bd_PCMH-like_sf"/>
</dbReference>
<evidence type="ECO:0000256" key="3">
    <source>
        <dbReference type="ARBA" id="ARBA00022630"/>
    </source>
</evidence>
<dbReference type="Pfam" id="PF02913">
    <property type="entry name" value="FAD-oxidase_C"/>
    <property type="match status" value="2"/>
</dbReference>
<dbReference type="InterPro" id="IPR006094">
    <property type="entry name" value="Oxid_FAD_bind_N"/>
</dbReference>
<dbReference type="OrthoDB" id="5332616at2759"/>
<proteinExistence type="inferred from homology"/>
<evidence type="ECO:0000313" key="11">
    <source>
        <dbReference type="EMBL" id="NWH73669.1"/>
    </source>
</evidence>
<comment type="function">
    <text evidence="8">Catalyzes the oxidation of D-2-hydroxyglutarate (D-2-HG) to alpha-ketoglutarate. Also catalyzes the oxidation of other D-2-hydroxyacids, such as D-malate (D-MAL) and D-lactate (D-LAC). Exhibits high activities towards D-2-HG and D-MAL but a very weak activity towards D-LAC.</text>
</comment>
<evidence type="ECO:0000256" key="1">
    <source>
        <dbReference type="ARBA" id="ARBA00001974"/>
    </source>
</evidence>
<dbReference type="PANTHER" id="PTHR43716:SF1">
    <property type="entry name" value="D-2-HYDROXYGLUTARATE DEHYDROGENASE, MITOCHONDRIAL"/>
    <property type="match status" value="1"/>
</dbReference>
<keyword evidence="12" id="KW-1185">Reference proteome</keyword>
<dbReference type="Pfam" id="PF01565">
    <property type="entry name" value="FAD_binding_4"/>
    <property type="match status" value="1"/>
</dbReference>
<comment type="similarity">
    <text evidence="2">Belongs to the FAD-binding oxidoreductase/transferase type 4 family.</text>
</comment>
<dbReference type="InterPro" id="IPR051264">
    <property type="entry name" value="FAD-oxidored/transferase_4"/>
</dbReference>
<feature type="non-terminal residue" evidence="11">
    <location>
        <position position="316"/>
    </location>
</feature>
<sequence length="316" mass="33997">RYCYEKNLAVTPQGGNTGLVGGSVPIFDEIILSTALMNRIISFNKVSGILVCQAGCILEKLNEYVEEQGFVMPLDLGAKGSCHIGGNVATNAGGLRLLRYGSLRGTVLGLEVVLADGSVLDCLTSLRKDNTGYDLKQLFIGSEGTLGVITAVSILCPQKPKAVNLAFLGCPSFPKVLETFTTCRAQLGEILSAFEFMDEKCMELVEKHLELSNPLTGNGGACAVGRGILLLEGVLTSFCVSMSVSALGLFGFLCSWLHQALWSLRERITEALTHDGYVYKYDISLPVEKLYDLVTDTRARLGRSAKNVVGYGHLGE</sequence>
<evidence type="ECO:0000313" key="12">
    <source>
        <dbReference type="Proteomes" id="UP000653271"/>
    </source>
</evidence>
<dbReference type="PANTHER" id="PTHR43716">
    <property type="entry name" value="D-2-HYDROXYGLUTARATE DEHYDROGENASE, MITOCHONDRIAL"/>
    <property type="match status" value="1"/>
</dbReference>
<evidence type="ECO:0000259" key="10">
    <source>
        <dbReference type="PROSITE" id="PS51387"/>
    </source>
</evidence>